<dbReference type="SUPFAM" id="SSF52540">
    <property type="entry name" value="P-loop containing nucleoside triphosphate hydrolases"/>
    <property type="match status" value="1"/>
</dbReference>
<dbReference type="SMART" id="SM00382">
    <property type="entry name" value="AAA"/>
    <property type="match status" value="1"/>
</dbReference>
<dbReference type="InterPro" id="IPR027417">
    <property type="entry name" value="P-loop_NTPase"/>
</dbReference>
<evidence type="ECO:0000256" key="3">
    <source>
        <dbReference type="ARBA" id="ARBA00022840"/>
    </source>
</evidence>
<dbReference type="EMBL" id="CAJNBJ010000016">
    <property type="protein sequence ID" value="CAE6758738.1"/>
    <property type="molecule type" value="Genomic_DNA"/>
</dbReference>
<comment type="caution">
    <text evidence="5">The sequence shown here is derived from an EMBL/GenBank/DDBJ whole genome shotgun (WGS) entry which is preliminary data.</text>
</comment>
<keyword evidence="6" id="KW-1185">Reference proteome</keyword>
<dbReference type="PANTHER" id="PTHR45772:SF10">
    <property type="entry name" value="LIPOPOLYSACCHARIDE EXPORT SYSTEM ATP-BINDING PROTEIN LPTB"/>
    <property type="match status" value="1"/>
</dbReference>
<dbReference type="PROSITE" id="PS50893">
    <property type="entry name" value="ABC_TRANSPORTER_2"/>
    <property type="match status" value="1"/>
</dbReference>
<dbReference type="Gene3D" id="3.40.50.300">
    <property type="entry name" value="P-loop containing nucleotide triphosphate hydrolases"/>
    <property type="match status" value="1"/>
</dbReference>
<evidence type="ECO:0000259" key="4">
    <source>
        <dbReference type="PROSITE" id="PS50893"/>
    </source>
</evidence>
<evidence type="ECO:0000256" key="1">
    <source>
        <dbReference type="ARBA" id="ARBA00022448"/>
    </source>
</evidence>
<keyword evidence="1" id="KW-0813">Transport</keyword>
<name>A0ABM8RKY5_9BACT</name>
<feature type="domain" description="ABC transporter" evidence="4">
    <location>
        <begin position="6"/>
        <end position="233"/>
    </location>
</feature>
<dbReference type="PANTHER" id="PTHR45772">
    <property type="entry name" value="CONSERVED COMPONENT OF ABC TRANSPORTER FOR NATURAL AMINO ACIDS-RELATED"/>
    <property type="match status" value="1"/>
</dbReference>
<accession>A0ABM8RKY5</accession>
<sequence length="242" mass="26400">MPTPLLDIRGLTCEVAHHRILDRLDLTVQAGEIHALLGANGSGKTTLAYLLMGCDGYQASAGQVLFQGADLLALPMHERARLGLTLAWQEPARFEGITVREYVSLGNRRQDPEPALERVGLDPERYLTRRVDKGLSGGERHRIELASVLSMKPTLAILDEPAAGIDMLSITHIVDVIRTLKETGGSVLLITHQEEVALTADRASQLCAGRIVFSGSPRDTVDHFRGRSCVRCDGEVCGYVRP</sequence>
<dbReference type="InterPro" id="IPR003439">
    <property type="entry name" value="ABC_transporter-like_ATP-bd"/>
</dbReference>
<proteinExistence type="predicted"/>
<keyword evidence="3" id="KW-0067">ATP-binding</keyword>
<dbReference type="RefSeq" id="WP_213042689.1">
    <property type="nucleotide sequence ID" value="NZ_CAJNBJ010000016.1"/>
</dbReference>
<organism evidence="5 6">
    <name type="scientific">Nitrospira defluvii</name>
    <dbReference type="NCBI Taxonomy" id="330214"/>
    <lineage>
        <taxon>Bacteria</taxon>
        <taxon>Pseudomonadati</taxon>
        <taxon>Nitrospirota</taxon>
        <taxon>Nitrospiria</taxon>
        <taxon>Nitrospirales</taxon>
        <taxon>Nitrospiraceae</taxon>
        <taxon>Nitrospira</taxon>
    </lineage>
</organism>
<dbReference type="InterPro" id="IPR051120">
    <property type="entry name" value="ABC_AA/LPS_Transport"/>
</dbReference>
<reference evidence="5 6" key="1">
    <citation type="submission" date="2021-02" db="EMBL/GenBank/DDBJ databases">
        <authorList>
            <person name="Han P."/>
        </authorList>
    </citation>
    <scope>NUCLEOTIDE SEQUENCE [LARGE SCALE GENOMIC DNA]</scope>
    <source>
        <strain evidence="5">Candidatus Nitrospira sp. ZN2</strain>
    </source>
</reference>
<evidence type="ECO:0000313" key="5">
    <source>
        <dbReference type="EMBL" id="CAE6758738.1"/>
    </source>
</evidence>
<gene>
    <name evidence="5" type="ORF">NSPZN2_30536</name>
</gene>
<evidence type="ECO:0000313" key="6">
    <source>
        <dbReference type="Proteomes" id="UP000675880"/>
    </source>
</evidence>
<protein>
    <submittedName>
        <fullName evidence="5">Iron-sulfur cluster assembly ATPase protein SufC</fullName>
    </submittedName>
</protein>
<dbReference type="Proteomes" id="UP000675880">
    <property type="component" value="Unassembled WGS sequence"/>
</dbReference>
<dbReference type="InterPro" id="IPR003593">
    <property type="entry name" value="AAA+_ATPase"/>
</dbReference>
<dbReference type="Pfam" id="PF00005">
    <property type="entry name" value="ABC_tran"/>
    <property type="match status" value="1"/>
</dbReference>
<evidence type="ECO:0000256" key="2">
    <source>
        <dbReference type="ARBA" id="ARBA00022741"/>
    </source>
</evidence>
<keyword evidence="2" id="KW-0547">Nucleotide-binding</keyword>